<feature type="domain" description="Dihydroorotase catalytic" evidence="4">
    <location>
        <begin position="60"/>
        <end position="244"/>
    </location>
</feature>
<dbReference type="Gene3D" id="2.30.40.10">
    <property type="entry name" value="Urease, subunit C, domain 1"/>
    <property type="match status" value="1"/>
</dbReference>
<organism evidence="5 6">
    <name type="scientific">Sneathiella chinensis</name>
    <dbReference type="NCBI Taxonomy" id="349750"/>
    <lineage>
        <taxon>Bacteria</taxon>
        <taxon>Pseudomonadati</taxon>
        <taxon>Pseudomonadota</taxon>
        <taxon>Alphaproteobacteria</taxon>
        <taxon>Sneathiellales</taxon>
        <taxon>Sneathiellaceae</taxon>
        <taxon>Sneathiella</taxon>
    </lineage>
</organism>
<keyword evidence="6" id="KW-1185">Reference proteome</keyword>
<evidence type="ECO:0000259" key="4">
    <source>
        <dbReference type="Pfam" id="PF12890"/>
    </source>
</evidence>
<dbReference type="CDD" id="cd01317">
    <property type="entry name" value="DHOase_IIa"/>
    <property type="match status" value="1"/>
</dbReference>
<evidence type="ECO:0000313" key="6">
    <source>
        <dbReference type="Proteomes" id="UP001161409"/>
    </source>
</evidence>
<feature type="domain" description="Amidohydrolase 3" evidence="3">
    <location>
        <begin position="351"/>
        <end position="429"/>
    </location>
</feature>
<dbReference type="EMBL" id="BSNF01000008">
    <property type="protein sequence ID" value="GLQ07662.1"/>
    <property type="molecule type" value="Genomic_DNA"/>
</dbReference>
<proteinExistence type="predicted"/>
<dbReference type="Pfam" id="PF07969">
    <property type="entry name" value="Amidohydro_3"/>
    <property type="match status" value="1"/>
</dbReference>
<reference evidence="5" key="2">
    <citation type="submission" date="2023-01" db="EMBL/GenBank/DDBJ databases">
        <title>Draft genome sequence of Sneathiella chinensis strain NBRC 103408.</title>
        <authorList>
            <person name="Sun Q."/>
            <person name="Mori K."/>
        </authorList>
    </citation>
    <scope>NUCLEOTIDE SEQUENCE</scope>
    <source>
        <strain evidence="5">NBRC 103408</strain>
    </source>
</reference>
<evidence type="ECO:0000256" key="2">
    <source>
        <dbReference type="ARBA" id="ARBA00022975"/>
    </source>
</evidence>
<dbReference type="InterPro" id="IPR013108">
    <property type="entry name" value="Amidohydro_3"/>
</dbReference>
<dbReference type="InterPro" id="IPR032466">
    <property type="entry name" value="Metal_Hydrolase"/>
</dbReference>
<dbReference type="Pfam" id="PF12890">
    <property type="entry name" value="DHOase"/>
    <property type="match status" value="1"/>
</dbReference>
<protein>
    <submittedName>
        <fullName evidence="5">Dihydroorotase</fullName>
    </submittedName>
</protein>
<dbReference type="SUPFAM" id="SSF51338">
    <property type="entry name" value="Composite domain of metallo-dependent hydrolases"/>
    <property type="match status" value="1"/>
</dbReference>
<accession>A0ABQ5U8K8</accession>
<dbReference type="InterPro" id="IPR024403">
    <property type="entry name" value="DHOase_cat"/>
</dbReference>
<evidence type="ECO:0000256" key="1">
    <source>
        <dbReference type="ARBA" id="ARBA00022833"/>
    </source>
</evidence>
<dbReference type="NCBIfam" id="TIGR00857">
    <property type="entry name" value="pyrC_multi"/>
    <property type="match status" value="1"/>
</dbReference>
<keyword evidence="1" id="KW-0862">Zinc</keyword>
<reference evidence="5" key="1">
    <citation type="journal article" date="2014" name="Int. J. Syst. Evol. Microbiol.">
        <title>Complete genome of a new Firmicutes species belonging to the dominant human colonic microbiota ('Ruminococcus bicirculans') reveals two chromosomes and a selective capacity to utilize plant glucans.</title>
        <authorList>
            <consortium name="NISC Comparative Sequencing Program"/>
            <person name="Wegmann U."/>
            <person name="Louis P."/>
            <person name="Goesmann A."/>
            <person name="Henrissat B."/>
            <person name="Duncan S.H."/>
            <person name="Flint H.J."/>
        </authorList>
    </citation>
    <scope>NUCLEOTIDE SEQUENCE</scope>
    <source>
        <strain evidence="5">NBRC 103408</strain>
    </source>
</reference>
<dbReference type="InterPro" id="IPR050138">
    <property type="entry name" value="DHOase/Allantoinase_Hydrolase"/>
</dbReference>
<dbReference type="SUPFAM" id="SSF51556">
    <property type="entry name" value="Metallo-dependent hydrolases"/>
    <property type="match status" value="1"/>
</dbReference>
<keyword evidence="2" id="KW-0665">Pyrimidine biosynthesis</keyword>
<sequence>MTRTHPHALLNARLLDPATDLDVRGGLLIRDGLVADFGPHITADTLPDGASFEDCNGFCLSPGLVDAHAYLCEPGKEHRETMATAGLAAAAGGVTTINAFPATEPVIDEAALVELVARRARETCPVNVVVTGALSKGLLGEEMAEFGLLAEAGVVAFSDGQMAVGNINLMRRALSYSTMFGLPVIVHAEEPSLARGGVMTAGRTATFMGLKSIPSCAEAILVERDIRLVAMTGATWHAAHLSTADALNSIRRAKDEQLKVTAGTAPHYHALNDLEVGEYRTFARVSPPLREEEDRMAVVEAIKDGTIDVISSQHLPQSADSKRVPFAQAKPGVIGLETMLPVSLRLYHNGDVGLLDLLRTMTIAPARLLGIDAGRLEKGKPADLCLFDLEKPWQVDGTQLQSKSKNTAFDGHLLQGRVVKTLVGGRTVFER</sequence>
<dbReference type="PANTHER" id="PTHR43668">
    <property type="entry name" value="ALLANTOINASE"/>
    <property type="match status" value="1"/>
</dbReference>
<evidence type="ECO:0000259" key="3">
    <source>
        <dbReference type="Pfam" id="PF07969"/>
    </source>
</evidence>
<dbReference type="InterPro" id="IPR004722">
    <property type="entry name" value="DHOase"/>
</dbReference>
<name>A0ABQ5U8K8_9PROT</name>
<comment type="caution">
    <text evidence="5">The sequence shown here is derived from an EMBL/GenBank/DDBJ whole genome shotgun (WGS) entry which is preliminary data.</text>
</comment>
<dbReference type="PANTHER" id="PTHR43668:SF2">
    <property type="entry name" value="ALLANTOINASE"/>
    <property type="match status" value="1"/>
</dbReference>
<dbReference type="Gene3D" id="3.20.20.140">
    <property type="entry name" value="Metal-dependent hydrolases"/>
    <property type="match status" value="1"/>
</dbReference>
<gene>
    <name evidence="5" type="primary">pyrC_2</name>
    <name evidence="5" type="ORF">GCM10007924_28830</name>
</gene>
<dbReference type="Proteomes" id="UP001161409">
    <property type="component" value="Unassembled WGS sequence"/>
</dbReference>
<dbReference type="RefSeq" id="WP_169561717.1">
    <property type="nucleotide sequence ID" value="NZ_BSNF01000008.1"/>
</dbReference>
<evidence type="ECO:0000313" key="5">
    <source>
        <dbReference type="EMBL" id="GLQ07662.1"/>
    </source>
</evidence>
<dbReference type="InterPro" id="IPR011059">
    <property type="entry name" value="Metal-dep_hydrolase_composite"/>
</dbReference>